<accession>A0A7X1GCG9</accession>
<keyword evidence="3" id="KW-1185">Reference proteome</keyword>
<evidence type="ECO:0000313" key="3">
    <source>
        <dbReference type="Proteomes" id="UP000526003"/>
    </source>
</evidence>
<organism evidence="2 3">
    <name type="scientific">Pseudomonas kielensis</name>
    <dbReference type="NCBI Taxonomy" id="2762577"/>
    <lineage>
        <taxon>Bacteria</taxon>
        <taxon>Pseudomonadati</taxon>
        <taxon>Pseudomonadota</taxon>
        <taxon>Gammaproteobacteria</taxon>
        <taxon>Pseudomonadales</taxon>
        <taxon>Pseudomonadaceae</taxon>
        <taxon>Pseudomonas</taxon>
    </lineage>
</organism>
<feature type="signal peptide" evidence="1">
    <location>
        <begin position="1"/>
        <end position="25"/>
    </location>
</feature>
<sequence length="380" mass="40002">MKLSHPLLLTLGALSLSTMAPHAWADANDCQLNVSQPVLDYGLMNRAIRADSLPERTLGERRVSLTLSCSHPTDMTLFYRAMAATAERFRLADQGSYAVRVGHAVLDGQSVDLGLVSATGQTPEATASSLLWRPEQAIVPVRAGAVAKGQSFSAQLELTAWAQEQASQVRDAVVWEATGLLDAVAAGRSREIALRASFAPGACNVSLSNGGLVDFGRMSKNDLNTDKSTRLPPKGLNLQVGCDAPTHFALRMHDNRAGSATVNSEIYYGLDVDGRNNKIGLYSLTLDPGSASADSYARLFRTDSTTGGTAWSTASTSAIPLAQNSYLGFTDLAGSTSGPVAIQNLSAAVTVEAVIAPTESLDLSNAVNLDGSGTIEIVYL</sequence>
<dbReference type="InterPro" id="IPR010546">
    <property type="entry name" value="DUF1120"/>
</dbReference>
<dbReference type="Pfam" id="PF06551">
    <property type="entry name" value="DUF1120"/>
    <property type="match status" value="1"/>
</dbReference>
<comment type="caution">
    <text evidence="2">The sequence shown here is derived from an EMBL/GenBank/DDBJ whole genome shotgun (WGS) entry which is preliminary data.</text>
</comment>
<dbReference type="RefSeq" id="WP_185818259.1">
    <property type="nucleotide sequence ID" value="NZ_CP090311.1"/>
</dbReference>
<dbReference type="EMBL" id="JACMYG010000007">
    <property type="protein sequence ID" value="MBC2689942.1"/>
    <property type="molecule type" value="Genomic_DNA"/>
</dbReference>
<name>A0A7X1GCG9_9PSED</name>
<gene>
    <name evidence="2" type="ORF">H7995_09045</name>
</gene>
<dbReference type="Proteomes" id="UP000526003">
    <property type="component" value="Unassembled WGS sequence"/>
</dbReference>
<proteinExistence type="predicted"/>
<dbReference type="AlphaFoldDB" id="A0A7X1GCG9"/>
<evidence type="ECO:0000313" key="2">
    <source>
        <dbReference type="EMBL" id="MBC2689942.1"/>
    </source>
</evidence>
<protein>
    <submittedName>
        <fullName evidence="2">DUF1120 domain-containing protein</fullName>
    </submittedName>
</protein>
<reference evidence="2 3" key="1">
    <citation type="submission" date="2020-08" db="EMBL/GenBank/DDBJ databases">
        <title>Pseudomonas sp. nov.</title>
        <authorList>
            <person name="Gieschler S."/>
            <person name="Fiedler G."/>
            <person name="Brinks E."/>
            <person name="Boehnlein C."/>
            <person name="Franz C.M.A.P."/>
            <person name="Kabisch J."/>
        </authorList>
    </citation>
    <scope>NUCLEOTIDE SEQUENCE [LARGE SCALE GENOMIC DNA]</scope>
    <source>
        <strain evidence="2 3">MBT-1</strain>
    </source>
</reference>
<feature type="chain" id="PRO_5031456550" evidence="1">
    <location>
        <begin position="26"/>
        <end position="380"/>
    </location>
</feature>
<keyword evidence="1" id="KW-0732">Signal</keyword>
<evidence type="ECO:0000256" key="1">
    <source>
        <dbReference type="SAM" id="SignalP"/>
    </source>
</evidence>